<proteinExistence type="predicted"/>
<accession>A0ABW5PB27</accession>
<dbReference type="InterPro" id="IPR055170">
    <property type="entry name" value="GFO_IDH_MocA-like_dom"/>
</dbReference>
<dbReference type="InterPro" id="IPR000683">
    <property type="entry name" value="Gfo/Idh/MocA-like_OxRdtase_N"/>
</dbReference>
<evidence type="ECO:0000313" key="5">
    <source>
        <dbReference type="Proteomes" id="UP001597541"/>
    </source>
</evidence>
<feature type="domain" description="GFO/IDH/MocA-like oxidoreductase" evidence="3">
    <location>
        <begin position="138"/>
        <end position="273"/>
    </location>
</feature>
<feature type="domain" description="Gfo/Idh/MocA-like oxidoreductase N-terminal" evidence="2">
    <location>
        <begin position="5"/>
        <end position="119"/>
    </location>
</feature>
<dbReference type="Gene3D" id="3.30.360.10">
    <property type="entry name" value="Dihydrodipicolinate Reductase, domain 2"/>
    <property type="match status" value="1"/>
</dbReference>
<organism evidence="4 5">
    <name type="scientific">Paenibacillus gansuensis</name>
    <dbReference type="NCBI Taxonomy" id="306542"/>
    <lineage>
        <taxon>Bacteria</taxon>
        <taxon>Bacillati</taxon>
        <taxon>Bacillota</taxon>
        <taxon>Bacilli</taxon>
        <taxon>Bacillales</taxon>
        <taxon>Paenibacillaceae</taxon>
        <taxon>Paenibacillus</taxon>
    </lineage>
</organism>
<dbReference type="PANTHER" id="PTHR43818:SF11">
    <property type="entry name" value="BCDNA.GH03377"/>
    <property type="match status" value="1"/>
</dbReference>
<dbReference type="SUPFAM" id="SSF55347">
    <property type="entry name" value="Glyceraldehyde-3-phosphate dehydrogenase-like, C-terminal domain"/>
    <property type="match status" value="1"/>
</dbReference>
<dbReference type="EMBL" id="JBHUME010000005">
    <property type="protein sequence ID" value="MFD2612156.1"/>
    <property type="molecule type" value="Genomic_DNA"/>
</dbReference>
<comment type="caution">
    <text evidence="4">The sequence shown here is derived from an EMBL/GenBank/DDBJ whole genome shotgun (WGS) entry which is preliminary data.</text>
</comment>
<sequence>MKAVHFAFVGLGAIAKTHIVALKAMPVIMDLPYVPVLDTLVTRNPEAKRAQAEAMGFKRVTASLEETLQDGAIDVVDICTPNAMHYDDVLTAARAGKAVYCEKPVTESYSRSKQLAEAAGPALFNQVALVYRFHPGVMRIREALSQGVIGEVLQCQASYRRSGYLNAERPVSWRLRSDVSGGGGAITDLGVHVLDVLRHLLGEIEDVQGRVHTYVKRRPTDHTQTQWVDMQVDDHAVMDVKMASGVTGTAEVSRIAWGSEAFQINLFGTKGSITIDLEKEYVPNIKLLDGSSPATPKTASLSLVPDDKTTLGMAQDCHLGGLNHFLQRLTADGNERFPGLAPKIEDCLVAEYWVDQVLRANGKA</sequence>
<keyword evidence="5" id="KW-1185">Reference proteome</keyword>
<dbReference type="InterPro" id="IPR050463">
    <property type="entry name" value="Gfo/Idh/MocA_oxidrdct_glycsds"/>
</dbReference>
<dbReference type="InterPro" id="IPR036291">
    <property type="entry name" value="NAD(P)-bd_dom_sf"/>
</dbReference>
<dbReference type="Pfam" id="PF22725">
    <property type="entry name" value="GFO_IDH_MocA_C3"/>
    <property type="match status" value="1"/>
</dbReference>
<dbReference type="SUPFAM" id="SSF51735">
    <property type="entry name" value="NAD(P)-binding Rossmann-fold domains"/>
    <property type="match status" value="1"/>
</dbReference>
<evidence type="ECO:0000259" key="3">
    <source>
        <dbReference type="Pfam" id="PF22725"/>
    </source>
</evidence>
<dbReference type="Gene3D" id="3.40.50.720">
    <property type="entry name" value="NAD(P)-binding Rossmann-like Domain"/>
    <property type="match status" value="1"/>
</dbReference>
<dbReference type="PANTHER" id="PTHR43818">
    <property type="entry name" value="BCDNA.GH03377"/>
    <property type="match status" value="1"/>
</dbReference>
<dbReference type="Pfam" id="PF01408">
    <property type="entry name" value="GFO_IDH_MocA"/>
    <property type="match status" value="1"/>
</dbReference>
<evidence type="ECO:0000313" key="4">
    <source>
        <dbReference type="EMBL" id="MFD2612156.1"/>
    </source>
</evidence>
<dbReference type="Proteomes" id="UP001597541">
    <property type="component" value="Unassembled WGS sequence"/>
</dbReference>
<evidence type="ECO:0000259" key="2">
    <source>
        <dbReference type="Pfam" id="PF01408"/>
    </source>
</evidence>
<name>A0ABW5PB27_9BACL</name>
<evidence type="ECO:0000256" key="1">
    <source>
        <dbReference type="ARBA" id="ARBA00023002"/>
    </source>
</evidence>
<protein>
    <submittedName>
        <fullName evidence="4">Gfo/Idh/MocA family protein</fullName>
    </submittedName>
</protein>
<reference evidence="5" key="1">
    <citation type="journal article" date="2019" name="Int. J. Syst. Evol. Microbiol.">
        <title>The Global Catalogue of Microorganisms (GCM) 10K type strain sequencing project: providing services to taxonomists for standard genome sequencing and annotation.</title>
        <authorList>
            <consortium name="The Broad Institute Genomics Platform"/>
            <consortium name="The Broad Institute Genome Sequencing Center for Infectious Disease"/>
            <person name="Wu L."/>
            <person name="Ma J."/>
        </authorList>
    </citation>
    <scope>NUCLEOTIDE SEQUENCE [LARGE SCALE GENOMIC DNA]</scope>
    <source>
        <strain evidence="5">KCTC 3950</strain>
    </source>
</reference>
<dbReference type="RefSeq" id="WP_377601425.1">
    <property type="nucleotide sequence ID" value="NZ_JBHUME010000005.1"/>
</dbReference>
<keyword evidence="1" id="KW-0560">Oxidoreductase</keyword>
<gene>
    <name evidence="4" type="ORF">ACFSUF_06900</name>
</gene>